<keyword evidence="4 7" id="KW-0812">Transmembrane</keyword>
<dbReference type="PANTHER" id="PTHR43163">
    <property type="entry name" value="DIPEPTIDE TRANSPORT SYSTEM PERMEASE PROTEIN DPPB-RELATED"/>
    <property type="match status" value="1"/>
</dbReference>
<feature type="transmembrane region" description="Helical" evidence="7">
    <location>
        <begin position="12"/>
        <end position="32"/>
    </location>
</feature>
<proteinExistence type="inferred from homology"/>
<dbReference type="GO" id="GO:0005886">
    <property type="term" value="C:plasma membrane"/>
    <property type="evidence" value="ECO:0007669"/>
    <property type="project" value="UniProtKB-SubCell"/>
</dbReference>
<keyword evidence="2 7" id="KW-0813">Transport</keyword>
<dbReference type="Proteomes" id="UP000320766">
    <property type="component" value="Unassembled WGS sequence"/>
</dbReference>
<comment type="caution">
    <text evidence="9">The sequence shown here is derived from an EMBL/GenBank/DDBJ whole genome shotgun (WGS) entry which is preliminary data.</text>
</comment>
<evidence type="ECO:0000256" key="2">
    <source>
        <dbReference type="ARBA" id="ARBA00022448"/>
    </source>
</evidence>
<evidence type="ECO:0000256" key="3">
    <source>
        <dbReference type="ARBA" id="ARBA00022475"/>
    </source>
</evidence>
<comment type="similarity">
    <text evidence="7">Belongs to the binding-protein-dependent transport system permease family.</text>
</comment>
<feature type="domain" description="ABC transmembrane type-1" evidence="8">
    <location>
        <begin position="97"/>
        <end position="315"/>
    </location>
</feature>
<feature type="transmembrane region" description="Helical" evidence="7">
    <location>
        <begin position="101"/>
        <end position="122"/>
    </location>
</feature>
<dbReference type="Pfam" id="PF00528">
    <property type="entry name" value="BPD_transp_1"/>
    <property type="match status" value="1"/>
</dbReference>
<dbReference type="SUPFAM" id="SSF161098">
    <property type="entry name" value="MetI-like"/>
    <property type="match status" value="1"/>
</dbReference>
<dbReference type="Pfam" id="PF19300">
    <property type="entry name" value="BPD_transp_1_N"/>
    <property type="match status" value="1"/>
</dbReference>
<dbReference type="InterPro" id="IPR045621">
    <property type="entry name" value="BPD_transp_1_N"/>
</dbReference>
<feature type="transmembrane region" description="Helical" evidence="7">
    <location>
        <begin position="292"/>
        <end position="318"/>
    </location>
</feature>
<name>A0A520KYQ9_9EURY</name>
<evidence type="ECO:0000256" key="6">
    <source>
        <dbReference type="ARBA" id="ARBA00023136"/>
    </source>
</evidence>
<dbReference type="GO" id="GO:0055085">
    <property type="term" value="P:transmembrane transport"/>
    <property type="evidence" value="ECO:0007669"/>
    <property type="project" value="InterPro"/>
</dbReference>
<dbReference type="InterPro" id="IPR035906">
    <property type="entry name" value="MetI-like_sf"/>
</dbReference>
<accession>A0A520KYQ9</accession>
<reference evidence="9 10" key="1">
    <citation type="journal article" date="2019" name="Nat. Microbiol.">
        <title>Wide diversity of methane and short-chain alkane metabolisms in uncultured archaea.</title>
        <authorList>
            <person name="Borrel G."/>
            <person name="Adam P.S."/>
            <person name="McKay L.J."/>
            <person name="Chen L.X."/>
            <person name="Sierra-Garcia I.N."/>
            <person name="Sieber C.M."/>
            <person name="Letourneur Q."/>
            <person name="Ghozlane A."/>
            <person name="Andersen G.L."/>
            <person name="Li W.J."/>
            <person name="Hallam S.J."/>
            <person name="Muyzer G."/>
            <person name="de Oliveira V.M."/>
            <person name="Inskeep W.P."/>
            <person name="Banfield J.F."/>
            <person name="Gribaldo S."/>
        </authorList>
    </citation>
    <scope>NUCLEOTIDE SEQUENCE [LARGE SCALE GENOMIC DNA]</scope>
    <source>
        <strain evidence="9">NM1b</strain>
    </source>
</reference>
<dbReference type="Gene3D" id="1.10.3720.10">
    <property type="entry name" value="MetI-like"/>
    <property type="match status" value="1"/>
</dbReference>
<keyword evidence="3" id="KW-1003">Cell membrane</keyword>
<organism evidence="9 10">
    <name type="scientific">Candidatus Methanolliviera hydrocarbonicum</name>
    <dbReference type="NCBI Taxonomy" id="2491085"/>
    <lineage>
        <taxon>Archaea</taxon>
        <taxon>Methanobacteriati</taxon>
        <taxon>Methanobacteriota</taxon>
        <taxon>Candidatus Methanoliparia</taxon>
        <taxon>Candidatus Methanoliparales</taxon>
        <taxon>Candidatus Methanollivieraceae</taxon>
        <taxon>Candidatus Methanolliviera</taxon>
    </lineage>
</organism>
<protein>
    <submittedName>
        <fullName evidence="9">ABC transporter permease</fullName>
    </submittedName>
</protein>
<evidence type="ECO:0000256" key="7">
    <source>
        <dbReference type="RuleBase" id="RU363032"/>
    </source>
</evidence>
<dbReference type="AlphaFoldDB" id="A0A520KYQ9"/>
<feature type="transmembrane region" description="Helical" evidence="7">
    <location>
        <begin position="134"/>
        <end position="158"/>
    </location>
</feature>
<gene>
    <name evidence="9" type="ORF">EF807_01175</name>
</gene>
<dbReference type="InterPro" id="IPR000515">
    <property type="entry name" value="MetI-like"/>
</dbReference>
<evidence type="ECO:0000313" key="9">
    <source>
        <dbReference type="EMBL" id="RZN73126.1"/>
    </source>
</evidence>
<comment type="subcellular location">
    <subcellularLocation>
        <location evidence="1 7">Cell membrane</location>
        <topology evidence="1 7">Multi-pass membrane protein</topology>
    </subcellularLocation>
</comment>
<dbReference type="CDD" id="cd06261">
    <property type="entry name" value="TM_PBP2"/>
    <property type="match status" value="1"/>
</dbReference>
<evidence type="ECO:0000259" key="8">
    <source>
        <dbReference type="PROSITE" id="PS50928"/>
    </source>
</evidence>
<dbReference type="PROSITE" id="PS50928">
    <property type="entry name" value="ABC_TM1"/>
    <property type="match status" value="1"/>
</dbReference>
<evidence type="ECO:0000313" key="10">
    <source>
        <dbReference type="Proteomes" id="UP000320766"/>
    </source>
</evidence>
<evidence type="ECO:0000256" key="4">
    <source>
        <dbReference type="ARBA" id="ARBA00022692"/>
    </source>
</evidence>
<dbReference type="PANTHER" id="PTHR43163:SF6">
    <property type="entry name" value="DIPEPTIDE TRANSPORT SYSTEM PERMEASE PROTEIN DPPB-RELATED"/>
    <property type="match status" value="1"/>
</dbReference>
<sequence>MGRLRYPLRRIIEGLITLFIVMTIIFLLFRVMPGDPLSIVIDPKMTPEVKEMIRHSYGLDQPMFVQYGIYLKNLFTLNLGESFRYSQPVSEVLAARIPNTLLLFTSASVLSAVLGIILGRIIAWRRNSKLEYGLTLAGLFFYEMPIFWFGLILIYLFAFRLNLFPISGMIDFELWTLGATTGEKIIDILHHLILPLITLTTASFCGMMLLMRTSMVETMKEDYVEAAKARGLPDKVVRDSYAARNAELPVITAFILSLSASIGGGVLTEKIFSWPGIGYELYQATIGRDYPLAQGCFFILTLMTILAVIVIDITYAYLDPRVSYD</sequence>
<keyword evidence="6 7" id="KW-0472">Membrane</keyword>
<dbReference type="EMBL" id="RXIL01000019">
    <property type="protein sequence ID" value="RZN73126.1"/>
    <property type="molecule type" value="Genomic_DNA"/>
</dbReference>
<keyword evidence="5 7" id="KW-1133">Transmembrane helix</keyword>
<evidence type="ECO:0000256" key="1">
    <source>
        <dbReference type="ARBA" id="ARBA00004651"/>
    </source>
</evidence>
<feature type="transmembrane region" description="Helical" evidence="7">
    <location>
        <begin position="188"/>
        <end position="210"/>
    </location>
</feature>
<evidence type="ECO:0000256" key="5">
    <source>
        <dbReference type="ARBA" id="ARBA00022989"/>
    </source>
</evidence>